<dbReference type="AlphaFoldDB" id="A0A101S7Y2"/>
<reference evidence="2 3" key="1">
    <citation type="submission" date="2015-10" db="EMBL/GenBank/DDBJ databases">
        <title>Draft genome sequence of Streptomyces canus DSM 40017, type strain for the species Streptomyces canus.</title>
        <authorList>
            <person name="Ruckert C."/>
            <person name="Winkler A."/>
            <person name="Kalinowski J."/>
            <person name="Kampfer P."/>
            <person name="Glaeser S."/>
        </authorList>
    </citation>
    <scope>NUCLEOTIDE SEQUENCE [LARGE SCALE GENOMIC DNA]</scope>
    <source>
        <strain evidence="2 3">DSM 40017</strain>
    </source>
</reference>
<evidence type="ECO:0000313" key="3">
    <source>
        <dbReference type="Proteomes" id="UP000053669"/>
    </source>
</evidence>
<organism evidence="2 3">
    <name type="scientific">Streptomyces canus</name>
    <dbReference type="NCBI Taxonomy" id="58343"/>
    <lineage>
        <taxon>Bacteria</taxon>
        <taxon>Bacillati</taxon>
        <taxon>Actinomycetota</taxon>
        <taxon>Actinomycetes</taxon>
        <taxon>Kitasatosporales</taxon>
        <taxon>Streptomycetaceae</taxon>
        <taxon>Streptomyces</taxon>
        <taxon>Streptomyces aurantiacus group</taxon>
    </lineage>
</organism>
<dbReference type="EMBL" id="LMWU01000019">
    <property type="protein sequence ID" value="KUN69159.1"/>
    <property type="molecule type" value="Genomic_DNA"/>
</dbReference>
<accession>A0A101S7Y2</accession>
<gene>
    <name evidence="2" type="ORF">AQJ46_21750</name>
</gene>
<feature type="region of interest" description="Disordered" evidence="1">
    <location>
        <begin position="27"/>
        <end position="55"/>
    </location>
</feature>
<evidence type="ECO:0000256" key="1">
    <source>
        <dbReference type="SAM" id="MobiDB-lite"/>
    </source>
</evidence>
<dbReference type="Proteomes" id="UP000053669">
    <property type="component" value="Unassembled WGS sequence"/>
</dbReference>
<feature type="compositionally biased region" description="Polar residues" evidence="1">
    <location>
        <begin position="40"/>
        <end position="55"/>
    </location>
</feature>
<sequence>MQLGSSPTTRPPARTCSASLRTVRPKTRSAVPSCPVEIQVSPQHSGSSGSTTRQPACSMSVTAASPMCGWKWLVKVSGQSRTLPRAPSPYGSCRANHCCSVSPANSGTSRFSTPAIDTAAVDRGGVWVTALTTGPSRVRPAICAGCPPWRSPCRSISAYSSSLVSPHQNRVPSYNCSSRRAMLSTTLP</sequence>
<feature type="region of interest" description="Disordered" evidence="1">
    <location>
        <begin position="1"/>
        <end position="20"/>
    </location>
</feature>
<protein>
    <submittedName>
        <fullName evidence="2">Uncharacterized protein</fullName>
    </submittedName>
</protein>
<comment type="caution">
    <text evidence="2">The sequence shown here is derived from an EMBL/GenBank/DDBJ whole genome shotgun (WGS) entry which is preliminary data.</text>
</comment>
<proteinExistence type="predicted"/>
<evidence type="ECO:0000313" key="2">
    <source>
        <dbReference type="EMBL" id="KUN69159.1"/>
    </source>
</evidence>
<name>A0A101S7Y2_9ACTN</name>